<dbReference type="STRING" id="1799789.AX660_12695"/>
<dbReference type="PANTHER" id="PTHR30222:SF17">
    <property type="entry name" value="SPERMIDINE_PUTRESCINE-BINDING PERIPLASMIC PROTEIN"/>
    <property type="match status" value="1"/>
</dbReference>
<evidence type="ECO:0000256" key="3">
    <source>
        <dbReference type="ARBA" id="ARBA00022729"/>
    </source>
</evidence>
<evidence type="ECO:0000256" key="4">
    <source>
        <dbReference type="ARBA" id="ARBA00022764"/>
    </source>
</evidence>
<evidence type="ECO:0000256" key="1">
    <source>
        <dbReference type="ARBA" id="ARBA00004418"/>
    </source>
</evidence>
<name>A0A136A1B7_9ALTE</name>
<feature type="binding site" evidence="6">
    <location>
        <position position="323"/>
    </location>
    <ligand>
        <name>spermidine</name>
        <dbReference type="ChEBI" id="CHEBI:57834"/>
    </ligand>
</feature>
<reference evidence="9" key="1">
    <citation type="submission" date="2016-02" db="EMBL/GenBank/DDBJ databases">
        <authorList>
            <person name="Schultz-Johansen M."/>
            <person name="Glaring M.A."/>
            <person name="Bech P.K."/>
            <person name="Stougaard P."/>
        </authorList>
    </citation>
    <scope>NUCLEOTIDE SEQUENCE [LARGE SCALE GENOMIC DNA]</scope>
    <source>
        <strain evidence="9">S66</strain>
    </source>
</reference>
<feature type="binding site" evidence="6">
    <location>
        <begin position="164"/>
        <end position="167"/>
    </location>
    <ligand>
        <name>spermidine</name>
        <dbReference type="ChEBI" id="CHEBI:57834"/>
    </ligand>
</feature>
<evidence type="ECO:0000256" key="5">
    <source>
        <dbReference type="PIRNR" id="PIRNR019574"/>
    </source>
</evidence>
<dbReference type="Pfam" id="PF13416">
    <property type="entry name" value="SBP_bac_8"/>
    <property type="match status" value="1"/>
</dbReference>
<dbReference type="Gene3D" id="3.40.190.10">
    <property type="entry name" value="Periplasmic binding protein-like II"/>
    <property type="match status" value="2"/>
</dbReference>
<dbReference type="PANTHER" id="PTHR30222">
    <property type="entry name" value="SPERMIDINE/PUTRESCINE-BINDING PERIPLASMIC PROTEIN"/>
    <property type="match status" value="1"/>
</dbReference>
<dbReference type="GO" id="GO:0019808">
    <property type="term" value="F:polyamine binding"/>
    <property type="evidence" value="ECO:0007669"/>
    <property type="project" value="InterPro"/>
</dbReference>
<dbReference type="GO" id="GO:0015846">
    <property type="term" value="P:polyamine transport"/>
    <property type="evidence" value="ECO:0007669"/>
    <property type="project" value="InterPro"/>
</dbReference>
<feature type="binding site" evidence="6">
    <location>
        <position position="81"/>
    </location>
    <ligand>
        <name>spermidine</name>
        <dbReference type="ChEBI" id="CHEBI:57834"/>
    </ligand>
</feature>
<dbReference type="InterPro" id="IPR006059">
    <property type="entry name" value="SBP"/>
</dbReference>
<gene>
    <name evidence="8" type="primary">potD</name>
    <name evidence="8" type="ORF">AX660_12695</name>
</gene>
<comment type="caution">
    <text evidence="8">The sequence shown here is derived from an EMBL/GenBank/DDBJ whole genome shotgun (WGS) entry which is preliminary data.</text>
</comment>
<feature type="signal peptide" evidence="7">
    <location>
        <begin position="1"/>
        <end position="21"/>
    </location>
</feature>
<dbReference type="RefSeq" id="WP_068375993.1">
    <property type="nucleotide sequence ID" value="NZ_LSNE01000005.1"/>
</dbReference>
<dbReference type="PIRSF" id="PIRSF019574">
    <property type="entry name" value="Periplasmic_polyamine_BP"/>
    <property type="match status" value="1"/>
</dbReference>
<feature type="chain" id="PRO_5007469303" description="Putrescine-binding periplasmic protein" evidence="7">
    <location>
        <begin position="22"/>
        <end position="344"/>
    </location>
</feature>
<evidence type="ECO:0000256" key="2">
    <source>
        <dbReference type="ARBA" id="ARBA00022448"/>
    </source>
</evidence>
<keyword evidence="2 5" id="KW-0813">Transport</keyword>
<comment type="function">
    <text evidence="5">Required for the activity of the bacterial periplasmic transport system of putrescine.</text>
</comment>
<evidence type="ECO:0000256" key="7">
    <source>
        <dbReference type="SAM" id="SignalP"/>
    </source>
</evidence>
<organism evidence="8 9">
    <name type="scientific">Paraglaciecola hydrolytica</name>
    <dbReference type="NCBI Taxonomy" id="1799789"/>
    <lineage>
        <taxon>Bacteria</taxon>
        <taxon>Pseudomonadati</taxon>
        <taxon>Pseudomonadota</taxon>
        <taxon>Gammaproteobacteria</taxon>
        <taxon>Alteromonadales</taxon>
        <taxon>Alteromonadaceae</taxon>
        <taxon>Paraglaciecola</taxon>
    </lineage>
</organism>
<dbReference type="EMBL" id="LSNE01000005">
    <property type="protein sequence ID" value="KXI29021.1"/>
    <property type="molecule type" value="Genomic_DNA"/>
</dbReference>
<dbReference type="SUPFAM" id="SSF53850">
    <property type="entry name" value="Periplasmic binding protein-like II"/>
    <property type="match status" value="1"/>
</dbReference>
<evidence type="ECO:0000256" key="6">
    <source>
        <dbReference type="PIRSR" id="PIRSR019574-1"/>
    </source>
</evidence>
<keyword evidence="9" id="KW-1185">Reference proteome</keyword>
<evidence type="ECO:0000313" key="9">
    <source>
        <dbReference type="Proteomes" id="UP000070299"/>
    </source>
</evidence>
<keyword evidence="3 7" id="KW-0732">Signal</keyword>
<keyword evidence="4 5" id="KW-0574">Periplasm</keyword>
<dbReference type="AlphaFoldDB" id="A0A136A1B7"/>
<evidence type="ECO:0000313" key="8">
    <source>
        <dbReference type="EMBL" id="KXI29021.1"/>
    </source>
</evidence>
<dbReference type="InterPro" id="IPR001188">
    <property type="entry name" value="Sperm_putr-bd"/>
</dbReference>
<accession>A0A136A1B7</accession>
<sequence>MKHIKFIALSLATLIATQAFAAKQVVVYNWSEYIPEAVVEKFTEETGIKVIYSTYESNEVMYSKLQLQKNSGYDVIVPSAYYVSKMAKEKMLLPLDKSKISHFKQLNPTLLNKEFDPDNQYSAPYLWGSTGIGVNSSEIDPATITSWKQLFDKKYAKQLLVTDDLREVFHIALVLNGHSPNTTKPEEIKQAYELLKTLMPNVLTFNSDAPREPFLAGDVSLGMIWSGEAVMAQEEEPAIQYIYPSEGAIFWVDSFAIPAGAKNVDEAHAFIDFMLRADNAAACVEEIGYATANKDALELVEEDTRNNPAIFPSEEIIKAGYFQNDVGDAVSIYNQYWELLKVGN</sequence>
<dbReference type="PRINTS" id="PR00909">
    <property type="entry name" value="SPERMDNBNDNG"/>
</dbReference>
<dbReference type="OrthoDB" id="9769319at2"/>
<feature type="binding site" evidence="6">
    <location>
        <position position="32"/>
    </location>
    <ligand>
        <name>spermidine</name>
        <dbReference type="ChEBI" id="CHEBI:57834"/>
    </ligand>
</feature>
<dbReference type="GO" id="GO:0042597">
    <property type="term" value="C:periplasmic space"/>
    <property type="evidence" value="ECO:0007669"/>
    <property type="project" value="UniProtKB-SubCell"/>
</dbReference>
<dbReference type="CDD" id="cd13590">
    <property type="entry name" value="PBP2_PotD_PotF_like"/>
    <property type="match status" value="1"/>
</dbReference>
<proteinExistence type="inferred from homology"/>
<comment type="subcellular location">
    <subcellularLocation>
        <location evidence="1 5">Periplasm</location>
    </subcellularLocation>
</comment>
<comment type="similarity">
    <text evidence="5">Belongs to the bacterial solute-binding protein PotD/PotF family.</text>
</comment>
<protein>
    <recommendedName>
        <fullName evidence="5">Putrescine-binding periplasmic protein</fullName>
    </recommendedName>
</protein>
<dbReference type="Proteomes" id="UP000070299">
    <property type="component" value="Unassembled WGS sequence"/>
</dbReference>